<comment type="caution">
    <text evidence="2">The sequence shown here is derived from an EMBL/GenBank/DDBJ whole genome shotgun (WGS) entry which is preliminary data.</text>
</comment>
<evidence type="ECO:0000313" key="3">
    <source>
        <dbReference type="Proteomes" id="UP001500908"/>
    </source>
</evidence>
<dbReference type="EMBL" id="BAABDD010000001">
    <property type="protein sequence ID" value="GAA3723425.1"/>
    <property type="molecule type" value="Genomic_DNA"/>
</dbReference>
<evidence type="ECO:0000256" key="1">
    <source>
        <dbReference type="SAM" id="MobiDB-lite"/>
    </source>
</evidence>
<protein>
    <submittedName>
        <fullName evidence="2">DsbA family protein</fullName>
    </submittedName>
</protein>
<dbReference type="InterPro" id="IPR053977">
    <property type="entry name" value="Rv2466c-like"/>
</dbReference>
<gene>
    <name evidence="2" type="ORF">GCM10022402_00050</name>
</gene>
<reference evidence="3" key="1">
    <citation type="journal article" date="2019" name="Int. J. Syst. Evol. Microbiol.">
        <title>The Global Catalogue of Microorganisms (GCM) 10K type strain sequencing project: providing services to taxonomists for standard genome sequencing and annotation.</title>
        <authorList>
            <consortium name="The Broad Institute Genomics Platform"/>
            <consortium name="The Broad Institute Genome Sequencing Center for Infectious Disease"/>
            <person name="Wu L."/>
            <person name="Ma J."/>
        </authorList>
    </citation>
    <scope>NUCLEOTIDE SEQUENCE [LARGE SCALE GENOMIC DNA]</scope>
    <source>
        <strain evidence="3">JCM 17137</strain>
    </source>
</reference>
<dbReference type="RefSeq" id="WP_344966140.1">
    <property type="nucleotide sequence ID" value="NZ_BAABDD010000001.1"/>
</dbReference>
<feature type="region of interest" description="Disordered" evidence="1">
    <location>
        <begin position="1"/>
        <end position="20"/>
    </location>
</feature>
<proteinExistence type="predicted"/>
<name>A0ABP7ETI8_9ACTN</name>
<dbReference type="SUPFAM" id="SSF52833">
    <property type="entry name" value="Thioredoxin-like"/>
    <property type="match status" value="1"/>
</dbReference>
<dbReference type="CDD" id="cd02972">
    <property type="entry name" value="DsbA_family"/>
    <property type="match status" value="1"/>
</dbReference>
<dbReference type="Proteomes" id="UP001500908">
    <property type="component" value="Unassembled WGS sequence"/>
</dbReference>
<evidence type="ECO:0000313" key="2">
    <source>
        <dbReference type="EMBL" id="GAA3723425.1"/>
    </source>
</evidence>
<dbReference type="InterPro" id="IPR036249">
    <property type="entry name" value="Thioredoxin-like_sf"/>
</dbReference>
<keyword evidence="3" id="KW-1185">Reference proteome</keyword>
<accession>A0ABP7ETI8</accession>
<organism evidence="2 3">
    <name type="scientific">Salinactinospora qingdaonensis</name>
    <dbReference type="NCBI Taxonomy" id="702744"/>
    <lineage>
        <taxon>Bacteria</taxon>
        <taxon>Bacillati</taxon>
        <taxon>Actinomycetota</taxon>
        <taxon>Actinomycetes</taxon>
        <taxon>Streptosporangiales</taxon>
        <taxon>Nocardiopsidaceae</taxon>
        <taxon>Salinactinospora</taxon>
    </lineage>
</organism>
<dbReference type="Pfam" id="PF22234">
    <property type="entry name" value="Rv2466c-like"/>
    <property type="match status" value="1"/>
</dbReference>
<sequence>MTPHDSPGATVDDRRDTGREGTPLPRVDFYFDPACPFAWITSRWMLEVSRYRELELHFRVMSLYVLNEERELPDWYRELVDKSLALVRIATAAAQQHGEEVLDGLYTAMGTRIHNGGEKDFHAVARDALAETGLPAALLAAGESEDYDEALRKSHHEGLAPVGEDLGTPAVHIDGVAFFGPVLNSIPRGEEAVRIFDGARALAGYPDFFEMKRARTGKLRFD</sequence>
<dbReference type="Gene3D" id="3.40.30.10">
    <property type="entry name" value="Glutaredoxin"/>
    <property type="match status" value="1"/>
</dbReference>